<dbReference type="EMBL" id="CP109441">
    <property type="protein sequence ID" value="WUV47458.1"/>
    <property type="molecule type" value="Genomic_DNA"/>
</dbReference>
<protein>
    <submittedName>
        <fullName evidence="1">Uncharacterized protein</fullName>
    </submittedName>
</protein>
<accession>A0ABZ1YWF1</accession>
<organism evidence="1 2">
    <name type="scientific">Nocardia vinacea</name>
    <dbReference type="NCBI Taxonomy" id="96468"/>
    <lineage>
        <taxon>Bacteria</taxon>
        <taxon>Bacillati</taxon>
        <taxon>Actinomycetota</taxon>
        <taxon>Actinomycetes</taxon>
        <taxon>Mycobacteriales</taxon>
        <taxon>Nocardiaceae</taxon>
        <taxon>Nocardia</taxon>
    </lineage>
</organism>
<evidence type="ECO:0000313" key="2">
    <source>
        <dbReference type="Proteomes" id="UP001432062"/>
    </source>
</evidence>
<proteinExistence type="predicted"/>
<sequence>MALSLKPGTRVYSSVDSTELIVVKVPAAPIELTIGGAPAVLSAAEKNGTAAPATSNGGTAIGKRYTNADATVELLCTKPGPGIPAIDGEALELKAAKPLPASD</sequence>
<keyword evidence="2" id="KW-1185">Reference proteome</keyword>
<reference evidence="1" key="1">
    <citation type="submission" date="2022-10" db="EMBL/GenBank/DDBJ databases">
        <title>The complete genomes of actinobacterial strains from the NBC collection.</title>
        <authorList>
            <person name="Joergensen T.S."/>
            <person name="Alvarez Arevalo M."/>
            <person name="Sterndorff E.B."/>
            <person name="Faurdal D."/>
            <person name="Vuksanovic O."/>
            <person name="Mourched A.-S."/>
            <person name="Charusanti P."/>
            <person name="Shaw S."/>
            <person name="Blin K."/>
            <person name="Weber T."/>
        </authorList>
    </citation>
    <scope>NUCLEOTIDE SEQUENCE</scope>
    <source>
        <strain evidence="1">NBC_01482</strain>
    </source>
</reference>
<evidence type="ECO:0000313" key="1">
    <source>
        <dbReference type="EMBL" id="WUV47458.1"/>
    </source>
</evidence>
<dbReference type="Proteomes" id="UP001432062">
    <property type="component" value="Chromosome"/>
</dbReference>
<gene>
    <name evidence="1" type="ORF">OG563_04235</name>
</gene>
<name>A0ABZ1YWF1_9NOCA</name>
<dbReference type="RefSeq" id="WP_327100530.1">
    <property type="nucleotide sequence ID" value="NZ_CP109149.1"/>
</dbReference>